<evidence type="ECO:0000313" key="3">
    <source>
        <dbReference type="Proteomes" id="UP000305654"/>
    </source>
</evidence>
<accession>A0A5R9J9X5</accession>
<dbReference type="InterPro" id="IPR029062">
    <property type="entry name" value="Class_I_gatase-like"/>
</dbReference>
<feature type="transmembrane region" description="Helical" evidence="1">
    <location>
        <begin position="18"/>
        <end position="36"/>
    </location>
</feature>
<reference evidence="2 3" key="1">
    <citation type="submission" date="2019-05" db="EMBL/GenBank/DDBJ databases">
        <authorList>
            <person name="Pankratov T."/>
            <person name="Grouzdev D."/>
        </authorList>
    </citation>
    <scope>NUCLEOTIDE SEQUENCE [LARGE SCALE GENOMIC DNA]</scope>
    <source>
        <strain evidence="2 3">KEBCLARHB70R</strain>
    </source>
</reference>
<dbReference type="AlphaFoldDB" id="A0A5R9J9X5"/>
<protein>
    <submittedName>
        <fullName evidence="2">VWA domain-containing protein</fullName>
    </submittedName>
</protein>
<dbReference type="EMBL" id="VCDI01000002">
    <property type="protein sequence ID" value="TLU73603.1"/>
    <property type="molecule type" value="Genomic_DNA"/>
</dbReference>
<evidence type="ECO:0000313" key="2">
    <source>
        <dbReference type="EMBL" id="TLU73603.1"/>
    </source>
</evidence>
<keyword evidence="1" id="KW-1133">Transmembrane helix</keyword>
<evidence type="ECO:0000256" key="1">
    <source>
        <dbReference type="SAM" id="Phobius"/>
    </source>
</evidence>
<name>A0A5R9J9X5_9PROT</name>
<dbReference type="Proteomes" id="UP000305654">
    <property type="component" value="Unassembled WGS sequence"/>
</dbReference>
<sequence length="719" mass="75965">MLSHVASVGFAPLLPTPLLITLAILCVLALGIGFALRAGGTAWRLAGFALLLGWLAGPHLVRATWQALPETGLLVLDQTASMSVAQRRQLAQAAATRLREEAGHIPGLTLRTVVVPPGNPATGGGTRLFAAIGRAISDVPAGQLAGVIAVTDGQVHDVAQAAQDLPPASGATAAAVPFQALIVASGEQTDRRLRVLSAPPYAIIGHDATIRVQIEDLGPPTAGQPDAGAHATLTLRRDGETPITHEVQVGVAQDITLPVTHPGPMLVQLTASTLPGEVSTLNNQTVVQINGVRDRLRVLLVSGAPNQGERVWRRLLKADPAVDLVHFTILRPPDKDDTTPLNELALIAFPTRELFQEKIDSFDLIILDGFENRGILPLAYLQNIADFVRGGGGLLLTAGPEFIGRGSLQDTPLGDILPVHVPEEGGLVQQRYRPAPTTLGRRHPVTADLPQIPAADASGEAGWGPWYRALRSDQSHGEVLLTSPDGAGGQSPLLVLDHVDRGRVAVLLSDQIWLWSRGEGGGGPQAELLRRIAHWLMKEPDLEEEQLRARIEQGRLLVTRRSIDAQAAHDVQVVAPDGDRGSLQLASAGGGLLRGSGKAEAPGIWEVTDGTRHAYAAALPGDPEEIADLRATATRLAPVAARTGGGIAWLGDDPAQTVIPQLRLVQRGANAHGDGWIGLARTGAHVVTGTRTDPLLPAWLVLPVLLALLFAAWRREGRT</sequence>
<dbReference type="Gene3D" id="3.40.50.880">
    <property type="match status" value="1"/>
</dbReference>
<comment type="caution">
    <text evidence="2">The sequence shown here is derived from an EMBL/GenBank/DDBJ whole genome shotgun (WGS) entry which is preliminary data.</text>
</comment>
<gene>
    <name evidence="2" type="ORF">FE263_07065</name>
</gene>
<dbReference type="OrthoDB" id="9769144at2"/>
<dbReference type="SUPFAM" id="SSF52317">
    <property type="entry name" value="Class I glutamine amidotransferase-like"/>
    <property type="match status" value="1"/>
</dbReference>
<proteinExistence type="predicted"/>
<keyword evidence="1" id="KW-0472">Membrane</keyword>
<feature type="transmembrane region" description="Helical" evidence="1">
    <location>
        <begin position="695"/>
        <end position="713"/>
    </location>
</feature>
<feature type="transmembrane region" description="Helical" evidence="1">
    <location>
        <begin position="43"/>
        <end position="61"/>
    </location>
</feature>
<dbReference type="PANTHER" id="PTHR37947:SF1">
    <property type="entry name" value="BLL2462 PROTEIN"/>
    <property type="match status" value="1"/>
</dbReference>
<keyword evidence="1" id="KW-0812">Transmembrane</keyword>
<dbReference type="PANTHER" id="PTHR37947">
    <property type="entry name" value="BLL2462 PROTEIN"/>
    <property type="match status" value="1"/>
</dbReference>
<organism evidence="2 3">
    <name type="scientific">Lichenicoccus roseus</name>
    <dbReference type="NCBI Taxonomy" id="2683649"/>
    <lineage>
        <taxon>Bacteria</taxon>
        <taxon>Pseudomonadati</taxon>
        <taxon>Pseudomonadota</taxon>
        <taxon>Alphaproteobacteria</taxon>
        <taxon>Acetobacterales</taxon>
        <taxon>Acetobacteraceae</taxon>
        <taxon>Lichenicoccus</taxon>
    </lineage>
</organism>
<keyword evidence="3" id="KW-1185">Reference proteome</keyword>